<evidence type="ECO:0000313" key="2">
    <source>
        <dbReference type="EMBL" id="KAG2186443.1"/>
    </source>
</evidence>
<sequence>MRMLSPLLPKKSKETQEEREDASVTTDIPSSADNIITEETIVSPLATNDTGDYLIQRAIQAAAEATGSVGYDDPWPGPSSLPVNKPKSHQQISSLLLPNDQQGESTVSIPQQLYHMAEQAGERKKEVDSRKTGRLTWKYSSNNQYHLQGVWCVEMAQKYPLAHVKGWALDPPTVSVPESLKNLIFVKKNLFQPAAGLTAVPDSTIDFIYIRDVAYAVTSNEQWQSVIHEAYRVLRPGGWIEITEPDFTSIKPGPHFAKLIQVHKTAIEKAGMDPKYTHHMMSYFDNENYVECKEVSTTIPIGEWPLDSSKDQIIRRFQAMKQWYITLVGVTDEEFDDLWQACLEENEKGTMIQWKVFYAQKPVA</sequence>
<accession>A0A8H7UNN5</accession>
<dbReference type="Pfam" id="PF13489">
    <property type="entry name" value="Methyltransf_23"/>
    <property type="match status" value="1"/>
</dbReference>
<dbReference type="Proteomes" id="UP000654370">
    <property type="component" value="Unassembled WGS sequence"/>
</dbReference>
<dbReference type="AlphaFoldDB" id="A0A8H7UNN5"/>
<gene>
    <name evidence="2" type="ORF">INT43_002881</name>
</gene>
<evidence type="ECO:0008006" key="4">
    <source>
        <dbReference type="Google" id="ProtNLM"/>
    </source>
</evidence>
<dbReference type="InterPro" id="IPR029063">
    <property type="entry name" value="SAM-dependent_MTases_sf"/>
</dbReference>
<dbReference type="Gene3D" id="3.40.50.150">
    <property type="entry name" value="Vaccinia Virus protein VP39"/>
    <property type="match status" value="1"/>
</dbReference>
<evidence type="ECO:0000313" key="3">
    <source>
        <dbReference type="Proteomes" id="UP000654370"/>
    </source>
</evidence>
<protein>
    <recommendedName>
        <fullName evidence="4">Methyltransferase type 11 domain-containing protein</fullName>
    </recommendedName>
</protein>
<evidence type="ECO:0000256" key="1">
    <source>
        <dbReference type="SAM" id="MobiDB-lite"/>
    </source>
</evidence>
<name>A0A8H7UNN5_MORIS</name>
<feature type="region of interest" description="Disordered" evidence="1">
    <location>
        <begin position="68"/>
        <end position="88"/>
    </location>
</feature>
<feature type="region of interest" description="Disordered" evidence="1">
    <location>
        <begin position="1"/>
        <end position="31"/>
    </location>
</feature>
<organism evidence="2 3">
    <name type="scientific">Mortierella isabellina</name>
    <name type="common">Filamentous fungus</name>
    <name type="synonym">Umbelopsis isabellina</name>
    <dbReference type="NCBI Taxonomy" id="91625"/>
    <lineage>
        <taxon>Eukaryota</taxon>
        <taxon>Fungi</taxon>
        <taxon>Fungi incertae sedis</taxon>
        <taxon>Mucoromycota</taxon>
        <taxon>Mucoromycotina</taxon>
        <taxon>Umbelopsidomycetes</taxon>
        <taxon>Umbelopsidales</taxon>
        <taxon>Umbelopsidaceae</taxon>
        <taxon>Umbelopsis</taxon>
    </lineage>
</organism>
<dbReference type="SUPFAM" id="SSF53335">
    <property type="entry name" value="S-adenosyl-L-methionine-dependent methyltransferases"/>
    <property type="match status" value="1"/>
</dbReference>
<comment type="caution">
    <text evidence="2">The sequence shown here is derived from an EMBL/GenBank/DDBJ whole genome shotgun (WGS) entry which is preliminary data.</text>
</comment>
<dbReference type="EMBL" id="JAEPQZ010000001">
    <property type="protein sequence ID" value="KAG2186443.1"/>
    <property type="molecule type" value="Genomic_DNA"/>
</dbReference>
<dbReference type="OrthoDB" id="2013972at2759"/>
<proteinExistence type="predicted"/>
<keyword evidence="3" id="KW-1185">Reference proteome</keyword>
<reference evidence="2" key="1">
    <citation type="submission" date="2020-12" db="EMBL/GenBank/DDBJ databases">
        <title>Metabolic potential, ecology and presence of endohyphal bacteria is reflected in genomic diversity of Mucoromycotina.</title>
        <authorList>
            <person name="Muszewska A."/>
            <person name="Okrasinska A."/>
            <person name="Steczkiewicz K."/>
            <person name="Drgas O."/>
            <person name="Orlowska M."/>
            <person name="Perlinska-Lenart U."/>
            <person name="Aleksandrzak-Piekarczyk T."/>
            <person name="Szatraj K."/>
            <person name="Zielenkiewicz U."/>
            <person name="Pilsyk S."/>
            <person name="Malc E."/>
            <person name="Mieczkowski P."/>
            <person name="Kruszewska J.S."/>
            <person name="Biernat P."/>
            <person name="Pawlowska J."/>
        </authorList>
    </citation>
    <scope>NUCLEOTIDE SEQUENCE</scope>
    <source>
        <strain evidence="2">WA0000067209</strain>
    </source>
</reference>